<evidence type="ECO:0000256" key="2">
    <source>
        <dbReference type="ARBA" id="ARBA00022603"/>
    </source>
</evidence>
<dbReference type="PANTHER" id="PTHR10815">
    <property type="entry name" value="METHYLATED-DNA--PROTEIN-CYSTEINE METHYLTRANSFERASE"/>
    <property type="match status" value="1"/>
</dbReference>
<dbReference type="GO" id="GO:0003908">
    <property type="term" value="F:methylated-DNA-[protein]-cysteine S-methyltransferase activity"/>
    <property type="evidence" value="ECO:0007669"/>
    <property type="project" value="UniProtKB-EC"/>
</dbReference>
<keyword evidence="4" id="KW-0227">DNA damage</keyword>
<dbReference type="NCBIfam" id="TIGR00589">
    <property type="entry name" value="ogt"/>
    <property type="match status" value="1"/>
</dbReference>
<keyword evidence="2 8" id="KW-0489">Methyltransferase</keyword>
<dbReference type="EMBL" id="JAUSVK010000001">
    <property type="protein sequence ID" value="MDQ0395457.1"/>
    <property type="molecule type" value="Genomic_DNA"/>
</dbReference>
<evidence type="ECO:0000256" key="4">
    <source>
        <dbReference type="ARBA" id="ARBA00022763"/>
    </source>
</evidence>
<name>A0ABU0FLH0_9HYPH</name>
<proteinExistence type="predicted"/>
<keyword evidence="3 8" id="KW-0808">Transferase</keyword>
<dbReference type="GO" id="GO:0032259">
    <property type="term" value="P:methylation"/>
    <property type="evidence" value="ECO:0007669"/>
    <property type="project" value="UniProtKB-KW"/>
</dbReference>
<gene>
    <name evidence="8" type="ORF">J3R73_005249</name>
</gene>
<accession>A0ABU0FLH0</accession>
<dbReference type="Gene3D" id="3.30.160.70">
    <property type="entry name" value="Methylated DNA-protein cysteine methyltransferase domain"/>
    <property type="match status" value="1"/>
</dbReference>
<evidence type="ECO:0000256" key="1">
    <source>
        <dbReference type="ARBA" id="ARBA00001286"/>
    </source>
</evidence>
<evidence type="ECO:0000313" key="9">
    <source>
        <dbReference type="Proteomes" id="UP001237448"/>
    </source>
</evidence>
<keyword evidence="9" id="KW-1185">Reference proteome</keyword>
<reference evidence="8 9" key="1">
    <citation type="submission" date="2023-07" db="EMBL/GenBank/DDBJ databases">
        <title>Genomic Encyclopedia of Type Strains, Phase IV (KMG-IV): sequencing the most valuable type-strain genomes for metagenomic binning, comparative biology and taxonomic classification.</title>
        <authorList>
            <person name="Goeker M."/>
        </authorList>
    </citation>
    <scope>NUCLEOTIDE SEQUENCE [LARGE SCALE GENOMIC DNA]</scope>
    <source>
        <strain evidence="8 9">DSM 5896</strain>
    </source>
</reference>
<protein>
    <submittedName>
        <fullName evidence="8">Methylated-DNA-[protein]-cysteine S-methyltransferase</fullName>
        <ecNumber evidence="8">2.1.1.63</ecNumber>
    </submittedName>
</protein>
<evidence type="ECO:0000256" key="6">
    <source>
        <dbReference type="ARBA" id="ARBA00049348"/>
    </source>
</evidence>
<dbReference type="PANTHER" id="PTHR10815:SF5">
    <property type="entry name" value="METHYLATED-DNA--PROTEIN-CYSTEINE METHYLTRANSFERASE"/>
    <property type="match status" value="1"/>
</dbReference>
<dbReference type="InterPro" id="IPR001497">
    <property type="entry name" value="MethylDNA_cys_MeTrfase_AS"/>
</dbReference>
<evidence type="ECO:0000256" key="3">
    <source>
        <dbReference type="ARBA" id="ARBA00022679"/>
    </source>
</evidence>
<evidence type="ECO:0000256" key="5">
    <source>
        <dbReference type="ARBA" id="ARBA00023204"/>
    </source>
</evidence>
<evidence type="ECO:0000313" key="8">
    <source>
        <dbReference type="EMBL" id="MDQ0395457.1"/>
    </source>
</evidence>
<dbReference type="Gene3D" id="1.10.10.10">
    <property type="entry name" value="Winged helix-like DNA-binding domain superfamily/Winged helix DNA-binding domain"/>
    <property type="match status" value="1"/>
</dbReference>
<dbReference type="Pfam" id="PF01035">
    <property type="entry name" value="DNA_binding_1"/>
    <property type="match status" value="1"/>
</dbReference>
<dbReference type="CDD" id="cd06445">
    <property type="entry name" value="ATase"/>
    <property type="match status" value="1"/>
</dbReference>
<dbReference type="InterPro" id="IPR036388">
    <property type="entry name" value="WH-like_DNA-bd_sf"/>
</dbReference>
<dbReference type="Proteomes" id="UP001237448">
    <property type="component" value="Unassembled WGS sequence"/>
</dbReference>
<dbReference type="EC" id="2.1.1.63" evidence="8"/>
<dbReference type="InterPro" id="IPR036217">
    <property type="entry name" value="MethylDNA_cys_MeTrfase_DNAb"/>
</dbReference>
<organism evidence="8 9">
    <name type="scientific">Labrys monachus</name>
    <dbReference type="NCBI Taxonomy" id="217067"/>
    <lineage>
        <taxon>Bacteria</taxon>
        <taxon>Pseudomonadati</taxon>
        <taxon>Pseudomonadota</taxon>
        <taxon>Alphaproteobacteria</taxon>
        <taxon>Hyphomicrobiales</taxon>
        <taxon>Xanthobacteraceae</taxon>
        <taxon>Labrys</taxon>
    </lineage>
</organism>
<dbReference type="SUPFAM" id="SSF46767">
    <property type="entry name" value="Methylated DNA-protein cysteine methyltransferase, C-terminal domain"/>
    <property type="match status" value="1"/>
</dbReference>
<keyword evidence="5" id="KW-0234">DNA repair</keyword>
<comment type="catalytic activity">
    <reaction evidence="6">
        <text>a 6-O-methyl-2'-deoxyguanosine in DNA + L-cysteinyl-[protein] = S-methyl-L-cysteinyl-[protein] + a 2'-deoxyguanosine in DNA</text>
        <dbReference type="Rhea" id="RHEA:24000"/>
        <dbReference type="Rhea" id="RHEA-COMP:10131"/>
        <dbReference type="Rhea" id="RHEA-COMP:10132"/>
        <dbReference type="Rhea" id="RHEA-COMP:11367"/>
        <dbReference type="Rhea" id="RHEA-COMP:11368"/>
        <dbReference type="ChEBI" id="CHEBI:29950"/>
        <dbReference type="ChEBI" id="CHEBI:82612"/>
        <dbReference type="ChEBI" id="CHEBI:85445"/>
        <dbReference type="ChEBI" id="CHEBI:85448"/>
        <dbReference type="EC" id="2.1.1.63"/>
    </reaction>
</comment>
<feature type="domain" description="Methylated-DNA-[protein]-cysteine S-methyltransferase DNA binding" evidence="7">
    <location>
        <begin position="89"/>
        <end position="171"/>
    </location>
</feature>
<dbReference type="PROSITE" id="PS00374">
    <property type="entry name" value="MGMT"/>
    <property type="match status" value="1"/>
</dbReference>
<dbReference type="SUPFAM" id="SSF53155">
    <property type="entry name" value="Methylated DNA-protein cysteine methyltransferase domain"/>
    <property type="match status" value="1"/>
</dbReference>
<sequence length="183" mass="19566">MITPPHFALFDTAIGTCALAWGAKGLLSVQLPSSDEKALRARMQRLVPGAVEAEPPPPVRRAIEAMQALLRGEPADLSWIELDMEAVPAFNRRVYAIARAIPPGSTMTYGEIAARLGDPLLARAVGQAMGQNPFTIVMPCHRVMAAGGKSGGFSAHGGVETKRRMLRIEGALPDDQPSLFGWP</sequence>
<dbReference type="InterPro" id="IPR036631">
    <property type="entry name" value="MGMT_N_sf"/>
</dbReference>
<dbReference type="InterPro" id="IPR014048">
    <property type="entry name" value="MethylDNA_cys_MeTrfase_DNA-bd"/>
</dbReference>
<evidence type="ECO:0000259" key="7">
    <source>
        <dbReference type="Pfam" id="PF01035"/>
    </source>
</evidence>
<comment type="caution">
    <text evidence="8">The sequence shown here is derived from an EMBL/GenBank/DDBJ whole genome shotgun (WGS) entry which is preliminary data.</text>
</comment>
<dbReference type="RefSeq" id="WP_307434175.1">
    <property type="nucleotide sequence ID" value="NZ_JAUSVK010000001.1"/>
</dbReference>
<comment type="catalytic activity">
    <reaction evidence="1">
        <text>a 4-O-methyl-thymidine in DNA + L-cysteinyl-[protein] = a thymidine in DNA + S-methyl-L-cysteinyl-[protein]</text>
        <dbReference type="Rhea" id="RHEA:53428"/>
        <dbReference type="Rhea" id="RHEA-COMP:10131"/>
        <dbReference type="Rhea" id="RHEA-COMP:10132"/>
        <dbReference type="Rhea" id="RHEA-COMP:13555"/>
        <dbReference type="Rhea" id="RHEA-COMP:13556"/>
        <dbReference type="ChEBI" id="CHEBI:29950"/>
        <dbReference type="ChEBI" id="CHEBI:82612"/>
        <dbReference type="ChEBI" id="CHEBI:137386"/>
        <dbReference type="ChEBI" id="CHEBI:137387"/>
        <dbReference type="EC" id="2.1.1.63"/>
    </reaction>
</comment>